<sequence length="88" mass="9577">AVFRRAVIFGRLLRVRGRLEREGCVVHLIAVQIDDLSDLLLGLVRIGGEISSGVGIASSCGVCDLLVGRAVGRDPRDEGKLFQSRDFR</sequence>
<comment type="caution">
    <text evidence="1">The sequence shown here is derived from an EMBL/GenBank/DDBJ whole genome shotgun (WGS) entry which is preliminary data.</text>
</comment>
<keyword evidence="2" id="KW-1185">Reference proteome</keyword>
<evidence type="ECO:0000313" key="1">
    <source>
        <dbReference type="EMBL" id="MEH0098736.1"/>
    </source>
</evidence>
<evidence type="ECO:0000313" key="2">
    <source>
        <dbReference type="Proteomes" id="UP001380822"/>
    </source>
</evidence>
<gene>
    <name evidence="1" type="ORF">V6L76_20955</name>
</gene>
<organism evidence="1 2">
    <name type="scientific">Pannonibacter anstelovis</name>
    <dbReference type="NCBI Taxonomy" id="3121537"/>
    <lineage>
        <taxon>Bacteria</taxon>
        <taxon>Pseudomonadati</taxon>
        <taxon>Pseudomonadota</taxon>
        <taxon>Alphaproteobacteria</taxon>
        <taxon>Hyphomicrobiales</taxon>
        <taxon>Stappiaceae</taxon>
        <taxon>Pannonibacter</taxon>
    </lineage>
</organism>
<accession>A0ABU7ZU53</accession>
<feature type="non-terminal residue" evidence="1">
    <location>
        <position position="1"/>
    </location>
</feature>
<protein>
    <submittedName>
        <fullName evidence="1">Uncharacterized protein</fullName>
    </submittedName>
</protein>
<name>A0ABU7ZU53_9HYPH</name>
<dbReference type="EMBL" id="JBAKBE010000020">
    <property type="protein sequence ID" value="MEH0098736.1"/>
    <property type="molecule type" value="Genomic_DNA"/>
</dbReference>
<reference evidence="1 2" key="1">
    <citation type="submission" date="2024-02" db="EMBL/GenBank/DDBJ databases">
        <title>A new putative Pannonibacter species isolated from two cases of bloodstream infections in paediatric patients.</title>
        <authorList>
            <person name="Castellana S."/>
            <person name="De Laurentiis V."/>
            <person name="Grassi M."/>
            <person name="De Leonardis F."/>
            <person name="Mosca A."/>
            <person name="De Carlo C."/>
            <person name="Sparapano E."/>
            <person name="Ronga L."/>
            <person name="Santacroce L."/>
            <person name="Chironna M."/>
            <person name="De Robertis A."/>
            <person name="Bianco A."/>
            <person name="Del Sambro L."/>
            <person name="Capozzi L."/>
            <person name="Parisi A."/>
        </authorList>
    </citation>
    <scope>NUCLEOTIDE SEQUENCE [LARGE SCALE GENOMIC DNA]</scope>
    <source>
        <strain evidence="1 2">Pt2</strain>
    </source>
</reference>
<proteinExistence type="predicted"/>
<dbReference type="Proteomes" id="UP001380822">
    <property type="component" value="Unassembled WGS sequence"/>
</dbReference>